<keyword evidence="2" id="KW-1185">Reference proteome</keyword>
<dbReference type="InterPro" id="IPR051678">
    <property type="entry name" value="AGP_Transferase"/>
</dbReference>
<evidence type="ECO:0000313" key="2">
    <source>
        <dbReference type="Proteomes" id="UP001610335"/>
    </source>
</evidence>
<accession>A0ABR4H633</accession>
<gene>
    <name evidence="1" type="ORF">BDW59DRAFT_177109</name>
</gene>
<name>A0ABR4H633_9EURO</name>
<dbReference type="InterPro" id="IPR011009">
    <property type="entry name" value="Kinase-like_dom_sf"/>
</dbReference>
<dbReference type="SUPFAM" id="SSF56112">
    <property type="entry name" value="Protein kinase-like (PK-like)"/>
    <property type="match status" value="1"/>
</dbReference>
<reference evidence="1 2" key="1">
    <citation type="submission" date="2024-07" db="EMBL/GenBank/DDBJ databases">
        <title>Section-level genome sequencing and comparative genomics of Aspergillus sections Usti and Cavernicolus.</title>
        <authorList>
            <consortium name="Lawrence Berkeley National Laboratory"/>
            <person name="Nybo J.L."/>
            <person name="Vesth T.C."/>
            <person name="Theobald S."/>
            <person name="Frisvad J.C."/>
            <person name="Larsen T.O."/>
            <person name="Kjaerboelling I."/>
            <person name="Rothschild-Mancinelli K."/>
            <person name="Lyhne E.K."/>
            <person name="Kogle M.E."/>
            <person name="Barry K."/>
            <person name="Clum A."/>
            <person name="Na H."/>
            <person name="Ledsgaard L."/>
            <person name="Lin J."/>
            <person name="Lipzen A."/>
            <person name="Kuo A."/>
            <person name="Riley R."/>
            <person name="Mondo S."/>
            <person name="LaButti K."/>
            <person name="Haridas S."/>
            <person name="Pangalinan J."/>
            <person name="Salamov A.A."/>
            <person name="Simmons B.A."/>
            <person name="Magnuson J.K."/>
            <person name="Chen J."/>
            <person name="Drula E."/>
            <person name="Henrissat B."/>
            <person name="Wiebenga A."/>
            <person name="Lubbers R.J."/>
            <person name="Gomes A.C."/>
            <person name="Makela M.R."/>
            <person name="Stajich J."/>
            <person name="Grigoriev I.V."/>
            <person name="Mortensen U.H."/>
            <person name="De vries R.P."/>
            <person name="Baker S.E."/>
            <person name="Andersen M.R."/>
        </authorList>
    </citation>
    <scope>NUCLEOTIDE SEQUENCE [LARGE SCALE GENOMIC DNA]</scope>
    <source>
        <strain evidence="1 2">CBS 600.67</strain>
    </source>
</reference>
<evidence type="ECO:0008006" key="3">
    <source>
        <dbReference type="Google" id="ProtNLM"/>
    </source>
</evidence>
<organism evidence="1 2">
    <name type="scientific">Aspergillus cavernicola</name>
    <dbReference type="NCBI Taxonomy" id="176166"/>
    <lineage>
        <taxon>Eukaryota</taxon>
        <taxon>Fungi</taxon>
        <taxon>Dikarya</taxon>
        <taxon>Ascomycota</taxon>
        <taxon>Pezizomycotina</taxon>
        <taxon>Eurotiomycetes</taxon>
        <taxon>Eurotiomycetidae</taxon>
        <taxon>Eurotiales</taxon>
        <taxon>Aspergillaceae</taxon>
        <taxon>Aspergillus</taxon>
        <taxon>Aspergillus subgen. Nidulantes</taxon>
    </lineage>
</organism>
<dbReference type="Proteomes" id="UP001610335">
    <property type="component" value="Unassembled WGS sequence"/>
</dbReference>
<sequence>MPKTRQLLHEEITYSVAKDKEVNLLHHLKYPEQKAQFFTFLESHNDWIQAIVAYHLNLSVNACQVADSGDWLHGSCNVCIPVTISGLNPTLQPGNRVLVRFPLPYRVGESSKPGNSDEKVRCEAGTYAWLEENCPDIPIPRLYGFGMGTGETLPIMFRWIECFHRTVLLLLDHPIRSKYIRRQYHPRKGEPKIPYLLIEYIEESRGRMLSSTWNRQSDNTQLRTNFFRDLCKIYLSLSRVPLAKIGSFVIDNDGFLLLNNRPLSFEIQELENEGIPVDIPQNWTYSTVDSYVMDILSFHDSRLRNQPNAVNNMTDFLYQASCLATMRTVSPLFFQRHLRRGPFIFSLTDLHPSNIFVDENWQIVSLVDLEYACSLPIEMVQPPHWLTTMAVDQIVPEEYNQQRLEFMTLLTAEEERYYSSSKGELSLSSTMGTTWSMGTFWYSLALTTPNGLFNIFRNQIKRRFIAHSPDNNDPDEADHSLEFMPWYWARNIAAIYGRKEADKRVYNIQLQHEFEGSS</sequence>
<proteinExistence type="predicted"/>
<dbReference type="PANTHER" id="PTHR21310">
    <property type="entry name" value="AMINOGLYCOSIDE PHOSPHOTRANSFERASE-RELATED-RELATED"/>
    <property type="match status" value="1"/>
</dbReference>
<evidence type="ECO:0000313" key="1">
    <source>
        <dbReference type="EMBL" id="KAL2810933.1"/>
    </source>
</evidence>
<comment type="caution">
    <text evidence="1">The sequence shown here is derived from an EMBL/GenBank/DDBJ whole genome shotgun (WGS) entry which is preliminary data.</text>
</comment>
<dbReference type="EMBL" id="JBFXLS010000300">
    <property type="protein sequence ID" value="KAL2810933.1"/>
    <property type="molecule type" value="Genomic_DNA"/>
</dbReference>
<protein>
    <recommendedName>
        <fullName evidence="3">Aminoglycoside phosphotransferase domain-containing protein</fullName>
    </recommendedName>
</protein>
<dbReference type="PANTHER" id="PTHR21310:SF37">
    <property type="entry name" value="AMINOGLYCOSIDE PHOSPHOTRANSFERASE DOMAIN-CONTAINING PROTEIN"/>
    <property type="match status" value="1"/>
</dbReference>